<proteinExistence type="inferred from homology"/>
<dbReference type="VEuPathDB" id="MicrosporidiaDB:NAPIS_ORF02109"/>
<dbReference type="GO" id="GO:0019774">
    <property type="term" value="C:proteasome core complex, beta-subunit complex"/>
    <property type="evidence" value="ECO:0007669"/>
    <property type="project" value="UniProtKB-ARBA"/>
</dbReference>
<dbReference type="GO" id="GO:0005737">
    <property type="term" value="C:cytoplasm"/>
    <property type="evidence" value="ECO:0007669"/>
    <property type="project" value="UniProtKB-SubCell"/>
</dbReference>
<dbReference type="PANTHER" id="PTHR32194">
    <property type="entry name" value="METALLOPROTEASE TLDD"/>
    <property type="match status" value="1"/>
</dbReference>
<organism evidence="5 6">
    <name type="scientific">Vairimorpha apis BRL 01</name>
    <dbReference type="NCBI Taxonomy" id="1037528"/>
    <lineage>
        <taxon>Eukaryota</taxon>
        <taxon>Fungi</taxon>
        <taxon>Fungi incertae sedis</taxon>
        <taxon>Microsporidia</taxon>
        <taxon>Nosematidae</taxon>
        <taxon>Vairimorpha</taxon>
    </lineage>
</organism>
<evidence type="ECO:0000256" key="1">
    <source>
        <dbReference type="ARBA" id="ARBA00022490"/>
    </source>
</evidence>
<dbReference type="InterPro" id="IPR029055">
    <property type="entry name" value="Ntn_hydrolases_N"/>
</dbReference>
<dbReference type="Proteomes" id="UP000053780">
    <property type="component" value="Unassembled WGS sequence"/>
</dbReference>
<dbReference type="Gene3D" id="3.60.20.10">
    <property type="entry name" value="Glutamine Phosphoribosylpyrophosphate, subunit 1, domain 1"/>
    <property type="match status" value="1"/>
</dbReference>
<evidence type="ECO:0000313" key="5">
    <source>
        <dbReference type="EMBL" id="EQB60332.1"/>
    </source>
</evidence>
<comment type="function">
    <text evidence="4">Component of the proteasome, a multicatalytic proteinase complex which is characterized by its ability to cleave peptides with Arg, Phe, Tyr, Leu, and Glu adjacent to the leaving group at neutral or slightly basic pH. The proteasome has an ATP-dependent proteolytic activity.</text>
</comment>
<comment type="similarity">
    <text evidence="4">Belongs to the peptidase T1B family.</text>
</comment>
<dbReference type="Pfam" id="PF00227">
    <property type="entry name" value="Proteasome"/>
    <property type="match status" value="1"/>
</dbReference>
<keyword evidence="4" id="KW-0539">Nucleus</keyword>
<evidence type="ECO:0000313" key="6">
    <source>
        <dbReference type="Proteomes" id="UP000053780"/>
    </source>
</evidence>
<evidence type="ECO:0000256" key="3">
    <source>
        <dbReference type="ARBA" id="ARBA00026071"/>
    </source>
</evidence>
<keyword evidence="2 4" id="KW-0647">Proteasome</keyword>
<dbReference type="HOGENOM" id="CLU_035750_12_1_1"/>
<keyword evidence="6" id="KW-1185">Reference proteome</keyword>
<comment type="subunit">
    <text evidence="4">Component of the proteasome complex.</text>
</comment>
<comment type="subunit">
    <text evidence="3">The 26S proteasome consists of a 20S proteasome core and two 19S regulatory subunits. The 20S proteasome core is composed of 28 subunits that are arranged in four stacked rings, resulting in a barrel-shaped structure. The two end rings are each formed by seven alpha subunits, and the two central rings are each formed by seven beta subunits. The catalytic chamber with the active sites is on the inside of the barrel.</text>
</comment>
<dbReference type="SUPFAM" id="SSF56235">
    <property type="entry name" value="N-terminal nucleophile aminohydrolases (Ntn hydrolases)"/>
    <property type="match status" value="1"/>
</dbReference>
<dbReference type="InterPro" id="IPR023333">
    <property type="entry name" value="Proteasome_suB-type"/>
</dbReference>
<dbReference type="EMBL" id="KE647306">
    <property type="protein sequence ID" value="EQB60332.1"/>
    <property type="molecule type" value="Genomic_DNA"/>
</dbReference>
<dbReference type="GO" id="GO:0051603">
    <property type="term" value="P:proteolysis involved in protein catabolic process"/>
    <property type="evidence" value="ECO:0007669"/>
    <property type="project" value="InterPro"/>
</dbReference>
<keyword evidence="1 4" id="KW-0963">Cytoplasm</keyword>
<gene>
    <name evidence="5" type="ORF">NAPIS_ORF02109</name>
</gene>
<dbReference type="AlphaFoldDB" id="T0KY88"/>
<dbReference type="OrthoDB" id="268428at2759"/>
<evidence type="ECO:0000256" key="2">
    <source>
        <dbReference type="ARBA" id="ARBA00022942"/>
    </source>
</evidence>
<sequence>MEAAIGIKCNNFTLIATDTSIKNSYLILTRTENKFKTCGKSLICYLGDQGDSFRTINYVTERLKYEEISYDLEVDANVVSNVIQNYVHKLLRTNPRNNYFIISDESSLYSVDMYGTLHESSYVAVGIATYFCYGVLDKEYRSDMSVDEAVNLVKKCFKVLKDRCSLDYGNEEFMDIDIRVVCENGVVSV</sequence>
<accession>T0KY88</accession>
<name>T0KY88_9MICR</name>
<dbReference type="PROSITE" id="PS00854">
    <property type="entry name" value="PROTEASOME_BETA_1"/>
    <property type="match status" value="1"/>
</dbReference>
<dbReference type="InterPro" id="IPR001353">
    <property type="entry name" value="Proteasome_sua/b"/>
</dbReference>
<dbReference type="InterPro" id="IPR016050">
    <property type="entry name" value="Proteasome_bsu_CS"/>
</dbReference>
<dbReference type="PANTHER" id="PTHR32194:SF2">
    <property type="entry name" value="PROTEASOME SUBUNIT BETA TYPE-1"/>
    <property type="match status" value="1"/>
</dbReference>
<comment type="subcellular location">
    <subcellularLocation>
        <location evidence="4">Cytoplasm</location>
    </subcellularLocation>
    <subcellularLocation>
        <location evidence="4">Nucleus</location>
    </subcellularLocation>
</comment>
<dbReference type="GO" id="GO:0005634">
    <property type="term" value="C:nucleus"/>
    <property type="evidence" value="ECO:0007669"/>
    <property type="project" value="UniProtKB-SubCell"/>
</dbReference>
<evidence type="ECO:0000256" key="4">
    <source>
        <dbReference type="RuleBase" id="RU004203"/>
    </source>
</evidence>
<reference evidence="5 6" key="1">
    <citation type="journal article" date="2013" name="BMC Genomics">
        <title>Genome sequencing and comparative genomics of honey bee microsporidia, Nosema apis reveal novel insights into host-parasite interactions.</title>
        <authorList>
            <person name="Chen Yp."/>
            <person name="Pettis J.S."/>
            <person name="Zhao Y."/>
            <person name="Liu X."/>
            <person name="Tallon L.J."/>
            <person name="Sadzewicz L.D."/>
            <person name="Li R."/>
            <person name="Zheng H."/>
            <person name="Huang S."/>
            <person name="Zhang X."/>
            <person name="Hamilton M.C."/>
            <person name="Pernal S.F."/>
            <person name="Melathopoulos A.P."/>
            <person name="Yan X."/>
            <person name="Evans J.D."/>
        </authorList>
    </citation>
    <scope>NUCLEOTIDE SEQUENCE [LARGE SCALE GENOMIC DNA]</scope>
    <source>
        <strain evidence="5 6">BRL 01</strain>
    </source>
</reference>
<protein>
    <recommendedName>
        <fullName evidence="4">Proteasome subunit beta</fullName>
    </recommendedName>
</protein>